<proteinExistence type="predicted"/>
<sequence>MSAIQVFAQQKSNVIAENVGNSQTAGSSIQDTVKIATKYGLQVVIKTAEAGPDTYTIDLIKQKKTLPEPEKEQPPSEDEQKPIPPDASHYRIFPDWQTSYFWKHPKHLKDPDEDTDVEDEDIEKWYPGLAPFFFDWRELYEDYFVGQEIDLGAPNEVFKSTDGRVAWTVEGFLMCCWLTLQPAVSSVEYLPEDKTYILVKASLSEKASEFFSEMNTQLERAKA</sequence>
<feature type="region of interest" description="Disordered" evidence="1">
    <location>
        <begin position="61"/>
        <end position="88"/>
    </location>
</feature>
<feature type="compositionally biased region" description="Basic and acidic residues" evidence="1">
    <location>
        <begin position="65"/>
        <end position="81"/>
    </location>
</feature>
<evidence type="ECO:0000313" key="3">
    <source>
        <dbReference type="Proteomes" id="UP000766486"/>
    </source>
</evidence>
<evidence type="ECO:0000313" key="2">
    <source>
        <dbReference type="EMBL" id="VUC31288.1"/>
    </source>
</evidence>
<organism evidence="2 3">
    <name type="scientific">Bionectria ochroleuca</name>
    <name type="common">Gliocladium roseum</name>
    <dbReference type="NCBI Taxonomy" id="29856"/>
    <lineage>
        <taxon>Eukaryota</taxon>
        <taxon>Fungi</taxon>
        <taxon>Dikarya</taxon>
        <taxon>Ascomycota</taxon>
        <taxon>Pezizomycotina</taxon>
        <taxon>Sordariomycetes</taxon>
        <taxon>Hypocreomycetidae</taxon>
        <taxon>Hypocreales</taxon>
        <taxon>Bionectriaceae</taxon>
        <taxon>Clonostachys</taxon>
    </lineage>
</organism>
<protein>
    <submittedName>
        <fullName evidence="2">Uncharacterized protein</fullName>
    </submittedName>
</protein>
<gene>
    <name evidence="2" type="ORF">CLO192961_LOCUS300599</name>
</gene>
<accession>A0ABY6UKX1</accession>
<dbReference type="Proteomes" id="UP000766486">
    <property type="component" value="Unassembled WGS sequence"/>
</dbReference>
<keyword evidence="3" id="KW-1185">Reference proteome</keyword>
<comment type="caution">
    <text evidence="2">The sequence shown here is derived from an EMBL/GenBank/DDBJ whole genome shotgun (WGS) entry which is preliminary data.</text>
</comment>
<reference evidence="2 3" key="1">
    <citation type="submission" date="2019-06" db="EMBL/GenBank/DDBJ databases">
        <authorList>
            <person name="Broberg M."/>
        </authorList>
    </citation>
    <scope>NUCLEOTIDE SEQUENCE [LARGE SCALE GENOMIC DNA]</scope>
</reference>
<evidence type="ECO:0000256" key="1">
    <source>
        <dbReference type="SAM" id="MobiDB-lite"/>
    </source>
</evidence>
<dbReference type="EMBL" id="CABFNS010000830">
    <property type="protein sequence ID" value="VUC31288.1"/>
    <property type="molecule type" value="Genomic_DNA"/>
</dbReference>
<name>A0ABY6UKX1_BIOOC</name>